<gene>
    <name evidence="1" type="ORF">GALL_257450</name>
</gene>
<evidence type="ECO:0000313" key="1">
    <source>
        <dbReference type="EMBL" id="OIQ92311.1"/>
    </source>
</evidence>
<name>A0A1J5RJZ8_9ZZZZ</name>
<organism evidence="1">
    <name type="scientific">mine drainage metagenome</name>
    <dbReference type="NCBI Taxonomy" id="410659"/>
    <lineage>
        <taxon>unclassified sequences</taxon>
        <taxon>metagenomes</taxon>
        <taxon>ecological metagenomes</taxon>
    </lineage>
</organism>
<dbReference type="AlphaFoldDB" id="A0A1J5RJZ8"/>
<accession>A0A1J5RJZ8</accession>
<dbReference type="EMBL" id="MLJW01000235">
    <property type="protein sequence ID" value="OIQ92311.1"/>
    <property type="molecule type" value="Genomic_DNA"/>
</dbReference>
<comment type="caution">
    <text evidence="1">The sequence shown here is derived from an EMBL/GenBank/DDBJ whole genome shotgun (WGS) entry which is preliminary data.</text>
</comment>
<reference evidence="1" key="1">
    <citation type="submission" date="2016-10" db="EMBL/GenBank/DDBJ databases">
        <title>Sequence of Gallionella enrichment culture.</title>
        <authorList>
            <person name="Poehlein A."/>
            <person name="Muehling M."/>
            <person name="Daniel R."/>
        </authorList>
    </citation>
    <scope>NUCLEOTIDE SEQUENCE</scope>
</reference>
<protein>
    <submittedName>
        <fullName evidence="1">Uncharacterized protein</fullName>
    </submittedName>
</protein>
<proteinExistence type="predicted"/>
<sequence length="89" mass="9669">MNPARRSAVLLTALAFGTRMPSGKGCALHNGGRSTRGFTARAGRRSLPCNPSSFGSLPWLLSDSESKARSPFDRLRVFEYLTLHTLDSS</sequence>